<comment type="caution">
    <text evidence="3">The sequence shown here is derived from an EMBL/GenBank/DDBJ whole genome shotgun (WGS) entry which is preliminary data.</text>
</comment>
<protein>
    <recommendedName>
        <fullName evidence="2">Glycosyl transferase CAP10 domain-containing protein</fullName>
    </recommendedName>
</protein>
<evidence type="ECO:0000313" key="4">
    <source>
        <dbReference type="Proteomes" id="UP001279734"/>
    </source>
</evidence>
<organism evidence="3 4">
    <name type="scientific">Nepenthes gracilis</name>
    <name type="common">Slender pitcher plant</name>
    <dbReference type="NCBI Taxonomy" id="150966"/>
    <lineage>
        <taxon>Eukaryota</taxon>
        <taxon>Viridiplantae</taxon>
        <taxon>Streptophyta</taxon>
        <taxon>Embryophyta</taxon>
        <taxon>Tracheophyta</taxon>
        <taxon>Spermatophyta</taxon>
        <taxon>Magnoliopsida</taxon>
        <taxon>eudicotyledons</taxon>
        <taxon>Gunneridae</taxon>
        <taxon>Pentapetalae</taxon>
        <taxon>Caryophyllales</taxon>
        <taxon>Nepenthaceae</taxon>
        <taxon>Nepenthes</taxon>
    </lineage>
</organism>
<dbReference type="PANTHER" id="PTHR12203">
    <property type="entry name" value="KDEL LYS-ASP-GLU-LEU CONTAINING - RELATED"/>
    <property type="match status" value="1"/>
</dbReference>
<dbReference type="PANTHER" id="PTHR12203:SF108">
    <property type="entry name" value="O-GLUCOSYLTRANSFERASE RUMI HOMOLOG"/>
    <property type="match status" value="1"/>
</dbReference>
<accession>A0AAD3RWU4</accession>
<gene>
    <name evidence="3" type="ORF">Nepgr_002366</name>
</gene>
<evidence type="ECO:0000256" key="1">
    <source>
        <dbReference type="SAM" id="Phobius"/>
    </source>
</evidence>
<feature type="domain" description="Glycosyl transferase CAP10" evidence="2">
    <location>
        <begin position="180"/>
        <end position="426"/>
    </location>
</feature>
<name>A0AAD3RWU4_NEPGR</name>
<dbReference type="InterPro" id="IPR006598">
    <property type="entry name" value="CAP10"/>
</dbReference>
<dbReference type="SMART" id="SM00672">
    <property type="entry name" value="CAP10"/>
    <property type="match status" value="1"/>
</dbReference>
<keyword evidence="1" id="KW-0812">Transmembrane</keyword>
<dbReference type="Pfam" id="PF05686">
    <property type="entry name" value="Glyco_transf_90"/>
    <property type="match status" value="1"/>
</dbReference>
<sequence length="501" mass="58158">MARSAQTGSPDDSKTQNQLLQKMAWLPTKIASTWTIYFFIFLSVGCFFGFRWINSPIDTGPPIPRIYVKPLNKTEFPLACAPSNTTQTCSTDYPAALVAEDSLTAEACPDYFRWIHEDLRPWKTNGISREMVEAAKSLASFRLIVVDGRIYVEEYRKAFQTRDVFTVWGILQLLRLYPGKLPDLDLMFQCDDKTVIGKRAYRGRKRSAAPPLFRYCGDDSSLDIAFPDWSFWGWPETNIKPWVQLMRDLEEGNRRTKWMDRAPYAYWKGNLHMGRRALLLKCNSTKDWNALIYWQRWGLESRRGFKTSSLANQCTHRYKIYMEGKGWSVSEKYIQACDSMLLLVKARYYEFFTRSLVPMKHYWPINPNSLCRSIKFAVNWGNSNPLKAEEIGKAGSEFIKEELKMKVVYDYMFHLLSEYARLLRYKPIPPPGAAQVCSESMACAAQGLEKQWKLESLVMAPSRVGPCSLPPPYESHDLKEFIDMKENVTRQVEQWEAKEIY</sequence>
<evidence type="ECO:0000259" key="2">
    <source>
        <dbReference type="SMART" id="SM00672"/>
    </source>
</evidence>
<evidence type="ECO:0000313" key="3">
    <source>
        <dbReference type="EMBL" id="GMH00527.1"/>
    </source>
</evidence>
<feature type="transmembrane region" description="Helical" evidence="1">
    <location>
        <begin position="31"/>
        <end position="53"/>
    </location>
</feature>
<keyword evidence="4" id="KW-1185">Reference proteome</keyword>
<dbReference type="AlphaFoldDB" id="A0AAD3RWU4"/>
<reference evidence="3" key="1">
    <citation type="submission" date="2023-05" db="EMBL/GenBank/DDBJ databases">
        <title>Nepenthes gracilis genome sequencing.</title>
        <authorList>
            <person name="Fukushima K."/>
        </authorList>
    </citation>
    <scope>NUCLEOTIDE SEQUENCE</scope>
    <source>
        <strain evidence="3">SING2019-196</strain>
    </source>
</reference>
<keyword evidence="1" id="KW-1133">Transmembrane helix</keyword>
<dbReference type="InterPro" id="IPR051091">
    <property type="entry name" value="O-Glucosyltr/Glycosyltrsf_90"/>
</dbReference>
<proteinExistence type="predicted"/>
<dbReference type="Proteomes" id="UP001279734">
    <property type="component" value="Unassembled WGS sequence"/>
</dbReference>
<dbReference type="EMBL" id="BSYO01000002">
    <property type="protein sequence ID" value="GMH00527.1"/>
    <property type="molecule type" value="Genomic_DNA"/>
</dbReference>
<keyword evidence="1" id="KW-0472">Membrane</keyword>